<dbReference type="Gene3D" id="3.40.50.300">
    <property type="entry name" value="P-loop containing nucleotide triphosphate hydrolases"/>
    <property type="match status" value="2"/>
</dbReference>
<dbReference type="OrthoDB" id="9764467at2"/>
<evidence type="ECO:0000256" key="2">
    <source>
        <dbReference type="SAM" id="Phobius"/>
    </source>
</evidence>
<feature type="domain" description="YhaN AAA" evidence="3">
    <location>
        <begin position="11"/>
        <end position="202"/>
    </location>
</feature>
<keyword evidence="2" id="KW-0472">Membrane</keyword>
<keyword evidence="2" id="KW-0812">Transmembrane</keyword>
<evidence type="ECO:0000259" key="3">
    <source>
        <dbReference type="Pfam" id="PF13514"/>
    </source>
</evidence>
<dbReference type="EMBL" id="CP024848">
    <property type="protein sequence ID" value="AXI08702.1"/>
    <property type="molecule type" value="Genomic_DNA"/>
</dbReference>
<gene>
    <name evidence="4" type="ORF">CUC15_07145</name>
</gene>
<feature type="coiled-coil region" evidence="1">
    <location>
        <begin position="316"/>
        <end position="440"/>
    </location>
</feature>
<accession>A0A345PFC2</accession>
<dbReference type="KEGG" id="ocn:CUC15_07145"/>
<dbReference type="SUPFAM" id="SSF52540">
    <property type="entry name" value="P-loop containing nucleoside triphosphate hydrolases"/>
    <property type="match status" value="1"/>
</dbReference>
<protein>
    <recommendedName>
        <fullName evidence="3">YhaN AAA domain-containing protein</fullName>
    </recommendedName>
</protein>
<keyword evidence="2" id="KW-1133">Transmembrane helix</keyword>
<dbReference type="AlphaFoldDB" id="A0A345PFC2"/>
<dbReference type="PANTHER" id="PTHR41259">
    <property type="entry name" value="DOUBLE-STRAND BREAK REPAIR RAD50 ATPASE, PUTATIVE-RELATED"/>
    <property type="match status" value="1"/>
</dbReference>
<evidence type="ECO:0000256" key="1">
    <source>
        <dbReference type="SAM" id="Coils"/>
    </source>
</evidence>
<keyword evidence="1" id="KW-0175">Coiled coil</keyword>
<dbReference type="Proteomes" id="UP000253908">
    <property type="component" value="Chromosome"/>
</dbReference>
<feature type="transmembrane region" description="Helical" evidence="2">
    <location>
        <begin position="468"/>
        <end position="487"/>
    </location>
</feature>
<organism evidence="4 5">
    <name type="scientific">Oceanobacillus zhaokaii</name>
    <dbReference type="NCBI Taxonomy" id="2052660"/>
    <lineage>
        <taxon>Bacteria</taxon>
        <taxon>Bacillati</taxon>
        <taxon>Bacillota</taxon>
        <taxon>Bacilli</taxon>
        <taxon>Bacillales</taxon>
        <taxon>Bacillaceae</taxon>
        <taxon>Oceanobacillus</taxon>
    </lineage>
</organism>
<evidence type="ECO:0000313" key="5">
    <source>
        <dbReference type="Proteomes" id="UP000253908"/>
    </source>
</evidence>
<name>A0A345PFC2_9BACI</name>
<feature type="coiled-coil region" evidence="1">
    <location>
        <begin position="620"/>
        <end position="647"/>
    </location>
</feature>
<keyword evidence="5" id="KW-1185">Reference proteome</keyword>
<dbReference type="InterPro" id="IPR038734">
    <property type="entry name" value="YhaN_AAA"/>
</dbReference>
<dbReference type="InterPro" id="IPR027417">
    <property type="entry name" value="P-loop_NTPase"/>
</dbReference>
<dbReference type="Pfam" id="PF13514">
    <property type="entry name" value="AAA_27"/>
    <property type="match status" value="1"/>
</dbReference>
<reference evidence="5" key="1">
    <citation type="submission" date="2017-11" db="EMBL/GenBank/DDBJ databases">
        <authorList>
            <person name="Zhu W."/>
        </authorList>
    </citation>
    <scope>NUCLEOTIDE SEQUENCE [LARGE SCALE GENOMIC DNA]</scope>
    <source>
        <strain evidence="5">160</strain>
    </source>
</reference>
<sequence>MSRLKFINATIYGFGKWVDYSIDFTDELAIIYGENESGKSTIQRFILFMFFGLPPKQRAYYQPKQSGKMGGRLTVYDAEIGRYTIERQDAVSNGAAICYTEDGEEHDQTWLQERLSGMTLQTYQSIFSFSAIDLGLIKEMKQEDLSDILLSIGLTGSNTIHKLEKKLDSRMLELFRPTGKNPPINKQMEALDNRLDSLRSFQENEDTYRDKKIAINRLIEQVDQLQFSLQEEKAIQNRIEKQQQALPILNEYHQYTSSLASYPVELVFPEEGIERLEKLKEGLLPLQSQLSVLQDSESQYKLKLQYLKQERSEDACKEAEEILKEKESGLDSYKALNNSEAAMNKIEAQLEAEINRLNLGMSRKELEYITFPFHVEKKWLELKNNANQINAEKQQLELEEKQLKQERNYLLNQLQTLEEERLSEEQLQEYNRTINDFKENDLLQRLHSDANRKQQEWQRTKKKKTKSMNNLLVICVGLAFLAMMTAVFTDRVLFMYIMVAFLLFGSLQWGFRKYTMKEMERMMVGAEYSKAGGHQSEREKADAEHQLAAHYNNLREIETIEGKMKDNEINRLKLADAKQSLEDKKSRIHSLIANEYEIYPFLKQVEITYWPDLYHSLKHLLNLLKDYQQEEEKRSQLSSNLTEFESVVDSFFTKNNWEMNANYSFKNKLEILESFVGNELEIAGQINQYLGLLNDNYKKQQETKQKAKTYEKEIGILFQIADVETEDAYYKKAKQCNEKAEIEYLIKRTINQLQMIFTKQEWKQYVESNVDAPKLEVEYNETKKKIKHIEHEIDVSREELAAIQASIALMESSQSYSDSLYHFEMEKELLNKLAKEWSILKIAKELLVDTKRDYRDKYLPKVIEKTSIFFQELTGNTYCRVYAPNEDKPFQVELESGIRFSIDELSQGTIDQLYVALRLATSLILSEDHRLPFIIDDAFVHFDSVRTKRMMRILESIATEQQVIVFTCKTEVVESSKASTMIPLSNI</sequence>
<dbReference type="PANTHER" id="PTHR41259:SF1">
    <property type="entry name" value="DOUBLE-STRAND BREAK REPAIR RAD50 ATPASE, PUTATIVE-RELATED"/>
    <property type="match status" value="1"/>
</dbReference>
<evidence type="ECO:0000313" key="4">
    <source>
        <dbReference type="EMBL" id="AXI08702.1"/>
    </source>
</evidence>
<proteinExistence type="predicted"/>
<feature type="coiled-coil region" evidence="1">
    <location>
        <begin position="772"/>
        <end position="806"/>
    </location>
</feature>
<feature type="transmembrane region" description="Helical" evidence="2">
    <location>
        <begin position="493"/>
        <end position="511"/>
    </location>
</feature>